<evidence type="ECO:0000256" key="1">
    <source>
        <dbReference type="SAM" id="Phobius"/>
    </source>
</evidence>
<proteinExistence type="predicted"/>
<protein>
    <submittedName>
        <fullName evidence="2">Uncharacterized protein</fullName>
    </submittedName>
</protein>
<reference evidence="2 3" key="1">
    <citation type="submission" date="2020-08" db="EMBL/GenBank/DDBJ databases">
        <title>Genomic Encyclopedia of Type Strains, Phase III (KMG-III): the genomes of soil and plant-associated and newly described type strains.</title>
        <authorList>
            <person name="Whitman W."/>
        </authorList>
    </citation>
    <scope>NUCLEOTIDE SEQUENCE [LARGE SCALE GENOMIC DNA]</scope>
    <source>
        <strain evidence="2 3">CECT 5862</strain>
    </source>
</reference>
<keyword evidence="3" id="KW-1185">Reference proteome</keyword>
<evidence type="ECO:0000313" key="3">
    <source>
        <dbReference type="Proteomes" id="UP000570361"/>
    </source>
</evidence>
<keyword evidence="1" id="KW-0812">Transmembrane</keyword>
<dbReference type="AlphaFoldDB" id="A0A7W5AU52"/>
<comment type="caution">
    <text evidence="2">The sequence shown here is derived from an EMBL/GenBank/DDBJ whole genome shotgun (WGS) entry which is preliminary data.</text>
</comment>
<feature type="transmembrane region" description="Helical" evidence="1">
    <location>
        <begin position="125"/>
        <end position="143"/>
    </location>
</feature>
<accession>A0A7W5AU52</accession>
<name>A0A7W5AU52_9BACL</name>
<dbReference type="RefSeq" id="WP_183596980.1">
    <property type="nucleotide sequence ID" value="NZ_JACHXK010000001.1"/>
</dbReference>
<keyword evidence="1" id="KW-0472">Membrane</keyword>
<feature type="transmembrane region" description="Helical" evidence="1">
    <location>
        <begin position="94"/>
        <end position="113"/>
    </location>
</feature>
<sequence>MAKSIQIEKALWSIALPGFGQLLNGKYIKGIVLIASEVLINVKAHLNEIIMLSFLGRIDEAVSTTNFQWLLFYPCFYMFGIWDAYRDAGNVNRFGFLPPVTAAYCATVGVFYANCHLFGVKWGPVWLPMISCFVGLGLGRLLMELLNRSIRSAEE</sequence>
<keyword evidence="1" id="KW-1133">Transmembrane helix</keyword>
<dbReference type="EMBL" id="JACHXK010000001">
    <property type="protein sequence ID" value="MBB3108677.1"/>
    <property type="molecule type" value="Genomic_DNA"/>
</dbReference>
<evidence type="ECO:0000313" key="2">
    <source>
        <dbReference type="EMBL" id="MBB3108677.1"/>
    </source>
</evidence>
<gene>
    <name evidence="2" type="ORF">FHS18_000705</name>
</gene>
<dbReference type="Proteomes" id="UP000570361">
    <property type="component" value="Unassembled WGS sequence"/>
</dbReference>
<organism evidence="2 3">
    <name type="scientific">Paenibacillus phyllosphaerae</name>
    <dbReference type="NCBI Taxonomy" id="274593"/>
    <lineage>
        <taxon>Bacteria</taxon>
        <taxon>Bacillati</taxon>
        <taxon>Bacillota</taxon>
        <taxon>Bacilli</taxon>
        <taxon>Bacillales</taxon>
        <taxon>Paenibacillaceae</taxon>
        <taxon>Paenibacillus</taxon>
    </lineage>
</organism>